<dbReference type="GO" id="GO:0046872">
    <property type="term" value="F:metal ion binding"/>
    <property type="evidence" value="ECO:0007669"/>
    <property type="project" value="UniProtKB-KW"/>
</dbReference>
<feature type="binding site" evidence="1">
    <location>
        <position position="252"/>
    </location>
    <ligand>
        <name>Mg(2+)</name>
        <dbReference type="ChEBI" id="CHEBI:18420"/>
        <label>1</label>
    </ligand>
</feature>
<reference evidence="2 3" key="1">
    <citation type="submission" date="2019-02" db="EMBL/GenBank/DDBJ databases">
        <title>High diversity of culturable Acinetobacter species in natural soil and water ecosystems.</title>
        <authorList>
            <person name="Radolfova-Krizova L."/>
            <person name="Nemec A."/>
        </authorList>
    </citation>
    <scope>NUCLEOTIDE SEQUENCE [LARGE SCALE GENOMIC DNA]</scope>
    <source>
        <strain evidence="2 3">ANC 4281</strain>
    </source>
</reference>
<dbReference type="Pfam" id="PF03747">
    <property type="entry name" value="ADP_ribosyl_GH"/>
    <property type="match status" value="1"/>
</dbReference>
<accession>A0A4R0EN72</accession>
<feature type="binding site" evidence="1">
    <location>
        <position position="254"/>
    </location>
    <ligand>
        <name>Mg(2+)</name>
        <dbReference type="ChEBI" id="CHEBI:18420"/>
        <label>1</label>
    </ligand>
</feature>
<dbReference type="RefSeq" id="WP_131270941.1">
    <property type="nucleotide sequence ID" value="NZ_SJOA01000006.1"/>
</dbReference>
<comment type="caution">
    <text evidence="2">The sequence shown here is derived from an EMBL/GenBank/DDBJ whole genome shotgun (WGS) entry which is preliminary data.</text>
</comment>
<feature type="binding site" evidence="1">
    <location>
        <position position="54"/>
    </location>
    <ligand>
        <name>Mg(2+)</name>
        <dbReference type="ChEBI" id="CHEBI:18420"/>
        <label>1</label>
    </ligand>
</feature>
<evidence type="ECO:0000313" key="2">
    <source>
        <dbReference type="EMBL" id="TCB59873.1"/>
    </source>
</evidence>
<organism evidence="2 3">
    <name type="scientific">Acinetobacter terrae</name>
    <dbReference type="NCBI Taxonomy" id="2731247"/>
    <lineage>
        <taxon>Bacteria</taxon>
        <taxon>Pseudomonadati</taxon>
        <taxon>Pseudomonadota</taxon>
        <taxon>Gammaproteobacteria</taxon>
        <taxon>Moraxellales</taxon>
        <taxon>Moraxellaceae</taxon>
        <taxon>Acinetobacter</taxon>
        <taxon>Acinetobacter Taxon 24</taxon>
    </lineage>
</organism>
<dbReference type="InterPro" id="IPR050792">
    <property type="entry name" value="ADP-ribosylglycohydrolase"/>
</dbReference>
<dbReference type="PANTHER" id="PTHR16222">
    <property type="entry name" value="ADP-RIBOSYLGLYCOHYDROLASE"/>
    <property type="match status" value="1"/>
</dbReference>
<keyword evidence="2" id="KW-0378">Hydrolase</keyword>
<protein>
    <submittedName>
        <fullName evidence="2">ADP-ribosylglycohydrolase family protein</fullName>
    </submittedName>
</protein>
<dbReference type="Proteomes" id="UP000291380">
    <property type="component" value="Unassembled WGS sequence"/>
</dbReference>
<dbReference type="Gene3D" id="1.10.4080.10">
    <property type="entry name" value="ADP-ribosylation/Crystallin J1"/>
    <property type="match status" value="1"/>
</dbReference>
<dbReference type="PANTHER" id="PTHR16222:SF12">
    <property type="entry name" value="ADP-RIBOSYLGLYCOHYDROLASE-RELATED"/>
    <property type="match status" value="1"/>
</dbReference>
<evidence type="ECO:0000256" key="1">
    <source>
        <dbReference type="PIRSR" id="PIRSR605502-1"/>
    </source>
</evidence>
<gene>
    <name evidence="2" type="ORF">E0H85_06405</name>
</gene>
<dbReference type="InterPro" id="IPR036705">
    <property type="entry name" value="Ribosyl_crysJ1_sf"/>
</dbReference>
<proteinExistence type="predicted"/>
<dbReference type="SUPFAM" id="SSF101478">
    <property type="entry name" value="ADP-ribosylglycohydrolase"/>
    <property type="match status" value="1"/>
</dbReference>
<feature type="binding site" evidence="1">
    <location>
        <position position="53"/>
    </location>
    <ligand>
        <name>Mg(2+)</name>
        <dbReference type="ChEBI" id="CHEBI:18420"/>
        <label>1</label>
    </ligand>
</feature>
<evidence type="ECO:0000313" key="3">
    <source>
        <dbReference type="Proteomes" id="UP000291380"/>
    </source>
</evidence>
<keyword evidence="1" id="KW-0460">Magnesium</keyword>
<dbReference type="OrthoDB" id="9798107at2"/>
<name>A0A4R0EN72_9GAMM</name>
<feature type="binding site" evidence="1">
    <location>
        <position position="55"/>
    </location>
    <ligand>
        <name>Mg(2+)</name>
        <dbReference type="ChEBI" id="CHEBI:18420"/>
        <label>1</label>
    </ligand>
</feature>
<comment type="cofactor">
    <cofactor evidence="1">
        <name>Mg(2+)</name>
        <dbReference type="ChEBI" id="CHEBI:18420"/>
    </cofactor>
    <text evidence="1">Binds 2 magnesium ions per subunit.</text>
</comment>
<dbReference type="InterPro" id="IPR005502">
    <property type="entry name" value="Ribosyl_crysJ1"/>
</dbReference>
<sequence>MSTLENKVQGCLLGLACGDAVGTSVEFLPRSRFKPLTDMVGGGKFQLKAGMWTDDTSMALCLAESLLICKGFDADDQMRRYLRWIDEGYYSSKDHAFGLGKTVINALFRYRKTGNPYSGRAESRYSGNGSLMRLAPIAIYYRNNPLQAWKYASLSSKTTHASPECIQACQYFCYVLLNALVGKDKRLLFDIQDVSELSCLTSIVSCDFFNKSIGEIKGSGFVLESLEAALWAFWHTDNFKDAVLAAANLGDDADTTAAICGQLAGAYYGVEHIPVEWLAKLYRKDDIEQMARYLTNKIP</sequence>
<dbReference type="GO" id="GO:0016787">
    <property type="term" value="F:hydrolase activity"/>
    <property type="evidence" value="ECO:0007669"/>
    <property type="project" value="UniProtKB-KW"/>
</dbReference>
<keyword evidence="1" id="KW-0479">Metal-binding</keyword>
<dbReference type="AlphaFoldDB" id="A0A4R0EN72"/>
<feature type="binding site" evidence="1">
    <location>
        <position position="255"/>
    </location>
    <ligand>
        <name>Mg(2+)</name>
        <dbReference type="ChEBI" id="CHEBI:18420"/>
        <label>1</label>
    </ligand>
</feature>
<dbReference type="EMBL" id="SJOA01000006">
    <property type="protein sequence ID" value="TCB59873.1"/>
    <property type="molecule type" value="Genomic_DNA"/>
</dbReference>